<evidence type="ECO:0000313" key="2">
    <source>
        <dbReference type="Proteomes" id="UP001497680"/>
    </source>
</evidence>
<sequence>MSVTVVGHQDVFSIAKNDHHAVSFANKNFFGVLGTAGCLLNCEAKRNKKSKSHQAEAENTPSSRKTRRRILREYRSNVEAKWFTADEITESAKQGCGACSVLGQMLAKLFVTDRHMFYSRYEYYISEKFQLKRRIKGKEDSVEIVQLYQVPGSNVRFEYLPLSNILPGRDTSIARLRRWIDECLSNHQSCSKHTSEENVVRPTRLLDLNLIYQDNESGIRLIETSPDNVYRYACLSHRWDASLQRHRATKDNLPNLLNFLPIRPLPANFRDAISIARELGIQYLWIDSLCIIQEGDDHADLVQELGKMGFIYRNAWLTIAAVSSPNSSGGCFIRDKWPDVCFSVNTTEGSHLIGCRVLDKNGKPKTAHDIDSHYPLLTRGWVFQECFLSPRLLQCNYGEFTFRCLESSSCECNSHLAPHPQNTAYMSRWIGKMDMINRQVLFVSDFKNSGLENAWHWQLKIWRALVGTYTKLKLTNSDDMLPAVAGCAQIFASRLRFNYVAGLWKERIQTELLWHVKLLYKHSKPRPKDSTAPSWSWASVAMGQHIQLDDYDKTNGDGRKRYDKKQLLLDIKDICCVPESTANPFGKLKYAYLKLHAKLYPWHLRLLCPAARCRTHRYRNAWDLHVKKDNCPVLCRTKLQGLAIDNATFELPFDGRPEDEDLEHRDAVGYCASAPRYYCKFAQIYLLHALHAQMCDEHKTIDVFLVLRRIPPANGKPNCYRRIGLLKVFNEDPDLPSWDEIVEGHGGVSQCYVKKNGSVPDDVVDTTETTTCSTSTASPLLTDSTAREISHPVQVGKRVNAISIDDSSSEDGTTAHRKDAILCLHYDDSVRVALEFRYPWWIVDCGIAQGGVSITSLPPATCACLPIVQPQQRCRPSDRAVSLVNGYYG</sequence>
<proteinExistence type="predicted"/>
<protein>
    <submittedName>
        <fullName evidence="1">Heterokaryon incompatibility protein-domain-containing protein</fullName>
    </submittedName>
</protein>
<reference evidence="1 2" key="1">
    <citation type="journal article" date="2022" name="New Phytol.">
        <title>Ecological generalism drives hyperdiversity of secondary metabolite gene clusters in xylarialean endophytes.</title>
        <authorList>
            <person name="Franco M.E.E."/>
            <person name="Wisecaver J.H."/>
            <person name="Arnold A.E."/>
            <person name="Ju Y.M."/>
            <person name="Slot J.C."/>
            <person name="Ahrendt S."/>
            <person name="Moore L.P."/>
            <person name="Eastman K.E."/>
            <person name="Scott K."/>
            <person name="Konkel Z."/>
            <person name="Mondo S.J."/>
            <person name="Kuo A."/>
            <person name="Hayes R.D."/>
            <person name="Haridas S."/>
            <person name="Andreopoulos B."/>
            <person name="Riley R."/>
            <person name="LaButti K."/>
            <person name="Pangilinan J."/>
            <person name="Lipzen A."/>
            <person name="Amirebrahimi M."/>
            <person name="Yan J."/>
            <person name="Adam C."/>
            <person name="Keymanesh K."/>
            <person name="Ng V."/>
            <person name="Louie K."/>
            <person name="Northen T."/>
            <person name="Drula E."/>
            <person name="Henrissat B."/>
            <person name="Hsieh H.M."/>
            <person name="Youens-Clark K."/>
            <person name="Lutzoni F."/>
            <person name="Miadlikowska J."/>
            <person name="Eastwood D.C."/>
            <person name="Hamelin R.C."/>
            <person name="Grigoriev I.V."/>
            <person name="U'Ren J.M."/>
        </authorList>
    </citation>
    <scope>NUCLEOTIDE SEQUENCE [LARGE SCALE GENOMIC DNA]</scope>
    <source>
        <strain evidence="1 2">ER1909</strain>
    </source>
</reference>
<name>A0ACC0D6A4_9PEZI</name>
<accession>A0ACC0D6A4</accession>
<dbReference type="EMBL" id="MU394302">
    <property type="protein sequence ID" value="KAI6088245.1"/>
    <property type="molecule type" value="Genomic_DNA"/>
</dbReference>
<comment type="caution">
    <text evidence="1">The sequence shown here is derived from an EMBL/GenBank/DDBJ whole genome shotgun (WGS) entry which is preliminary data.</text>
</comment>
<organism evidence="1 2">
    <name type="scientific">Hypoxylon rubiginosum</name>
    <dbReference type="NCBI Taxonomy" id="110542"/>
    <lineage>
        <taxon>Eukaryota</taxon>
        <taxon>Fungi</taxon>
        <taxon>Dikarya</taxon>
        <taxon>Ascomycota</taxon>
        <taxon>Pezizomycotina</taxon>
        <taxon>Sordariomycetes</taxon>
        <taxon>Xylariomycetidae</taxon>
        <taxon>Xylariales</taxon>
        <taxon>Hypoxylaceae</taxon>
        <taxon>Hypoxylon</taxon>
    </lineage>
</organism>
<evidence type="ECO:0000313" key="1">
    <source>
        <dbReference type="EMBL" id="KAI6088245.1"/>
    </source>
</evidence>
<dbReference type="Proteomes" id="UP001497680">
    <property type="component" value="Unassembled WGS sequence"/>
</dbReference>
<keyword evidence="2" id="KW-1185">Reference proteome</keyword>
<gene>
    <name evidence="1" type="ORF">F4821DRAFT_277259</name>
</gene>